<gene>
    <name evidence="1" type="ORF">KHLLAP_LOCUS6082</name>
</gene>
<protein>
    <submittedName>
        <fullName evidence="1">Uu.00g130080.m01.CDS01</fullName>
    </submittedName>
</protein>
<evidence type="ECO:0000313" key="2">
    <source>
        <dbReference type="Proteomes" id="UP001295740"/>
    </source>
</evidence>
<comment type="caution">
    <text evidence="1">The sequence shown here is derived from an EMBL/GenBank/DDBJ whole genome shotgun (WGS) entry which is preliminary data.</text>
</comment>
<name>A0AAI8VIL0_9PEZI</name>
<organism evidence="1 2">
    <name type="scientific">Anthostomella pinea</name>
    <dbReference type="NCBI Taxonomy" id="933095"/>
    <lineage>
        <taxon>Eukaryota</taxon>
        <taxon>Fungi</taxon>
        <taxon>Dikarya</taxon>
        <taxon>Ascomycota</taxon>
        <taxon>Pezizomycotina</taxon>
        <taxon>Sordariomycetes</taxon>
        <taxon>Xylariomycetidae</taxon>
        <taxon>Xylariales</taxon>
        <taxon>Xylariaceae</taxon>
        <taxon>Anthostomella</taxon>
    </lineage>
</organism>
<dbReference type="Proteomes" id="UP001295740">
    <property type="component" value="Unassembled WGS sequence"/>
</dbReference>
<reference evidence="1" key="1">
    <citation type="submission" date="2023-10" db="EMBL/GenBank/DDBJ databases">
        <authorList>
            <person name="Hackl T."/>
        </authorList>
    </citation>
    <scope>NUCLEOTIDE SEQUENCE</scope>
</reference>
<evidence type="ECO:0000313" key="1">
    <source>
        <dbReference type="EMBL" id="CAJ2505614.1"/>
    </source>
</evidence>
<accession>A0AAI8VIL0</accession>
<keyword evidence="2" id="KW-1185">Reference proteome</keyword>
<proteinExistence type="predicted"/>
<dbReference type="EMBL" id="CAUWAG010000007">
    <property type="protein sequence ID" value="CAJ2505614.1"/>
    <property type="molecule type" value="Genomic_DNA"/>
</dbReference>
<dbReference type="AlphaFoldDB" id="A0AAI8VIL0"/>
<sequence>MALGEPRDRCLEDFGKSGICERVGLLQPYDLKRQFQNYKASIDWLDITRDTPGDKDLDVDAMMRNIRAVTEQFLASIEPAMKKYQVLASLLLACEKQQQSLDQIMPQLSGRGCDEASWMVSRSYTNTVSQPLATRQRWWMPHDESSPTGSEWTDIQRRALETLVDFIQDWKSMQERVTCPTCSC</sequence>